<evidence type="ECO:0000313" key="3">
    <source>
        <dbReference type="Proteomes" id="UP000229756"/>
    </source>
</evidence>
<evidence type="ECO:0000256" key="1">
    <source>
        <dbReference type="SAM" id="MobiDB-lite"/>
    </source>
</evidence>
<accession>A0A2M8EKN7</accession>
<comment type="caution">
    <text evidence="2">The sequence shown here is derived from an EMBL/GenBank/DDBJ whole genome shotgun (WGS) entry which is preliminary data.</text>
</comment>
<dbReference type="EMBL" id="PFSJ01000030">
    <property type="protein sequence ID" value="PJC23304.1"/>
    <property type="molecule type" value="Genomic_DNA"/>
</dbReference>
<dbReference type="AlphaFoldDB" id="A0A2M8EKN7"/>
<feature type="region of interest" description="Disordered" evidence="1">
    <location>
        <begin position="1"/>
        <end position="30"/>
    </location>
</feature>
<feature type="compositionally biased region" description="Basic and acidic residues" evidence="1">
    <location>
        <begin position="1"/>
        <end position="14"/>
    </location>
</feature>
<evidence type="ECO:0000313" key="2">
    <source>
        <dbReference type="EMBL" id="PJC23304.1"/>
    </source>
</evidence>
<protein>
    <submittedName>
        <fullName evidence="2">Uncharacterized protein</fullName>
    </submittedName>
</protein>
<sequence length="93" mass="10807">MNTGEIEKQDRDEVLNPTETDIDDQPSDNTDRWEMWARSQQLIEAFKYPDTEIRWTKDGKEVSIPGDPGYDDLPSAYPKKSKSFLGKLRNLFP</sequence>
<gene>
    <name evidence="2" type="ORF">CO058_04030</name>
</gene>
<proteinExistence type="predicted"/>
<reference evidence="3" key="1">
    <citation type="submission" date="2017-09" db="EMBL/GenBank/DDBJ databases">
        <title>Depth-based differentiation of microbial function through sediment-hosted aquifers and enrichment of novel symbionts in the deep terrestrial subsurface.</title>
        <authorList>
            <person name="Probst A.J."/>
            <person name="Ladd B."/>
            <person name="Jarett J.K."/>
            <person name="Geller-Mcgrath D.E."/>
            <person name="Sieber C.M.K."/>
            <person name="Emerson J.B."/>
            <person name="Anantharaman K."/>
            <person name="Thomas B.C."/>
            <person name="Malmstrom R."/>
            <person name="Stieglmeier M."/>
            <person name="Klingl A."/>
            <person name="Woyke T."/>
            <person name="Ryan C.M."/>
            <person name="Banfield J.F."/>
        </authorList>
    </citation>
    <scope>NUCLEOTIDE SEQUENCE [LARGE SCALE GENOMIC DNA]</scope>
</reference>
<dbReference type="Proteomes" id="UP000229756">
    <property type="component" value="Unassembled WGS sequence"/>
</dbReference>
<name>A0A2M8EKN7_UNCKA</name>
<organism evidence="2 3">
    <name type="scientific">candidate division WWE3 bacterium CG_4_9_14_0_2_um_filter_35_11</name>
    <dbReference type="NCBI Taxonomy" id="1975077"/>
    <lineage>
        <taxon>Bacteria</taxon>
        <taxon>Katanobacteria</taxon>
    </lineage>
</organism>